<accession>A0A9P2LE21</accession>
<dbReference type="EMBL" id="AAYLMQ010000088">
    <property type="protein sequence ID" value="EGY2379335.1"/>
    <property type="molecule type" value="Genomic_DNA"/>
</dbReference>
<evidence type="ECO:0000313" key="2">
    <source>
        <dbReference type="EMBL" id="EGY2379335.1"/>
    </source>
</evidence>
<dbReference type="AlphaFoldDB" id="A0A9P2LE21"/>
<gene>
    <name evidence="2" type="ORF">JHZ39_003779</name>
</gene>
<reference evidence="2" key="1">
    <citation type="submission" date="2020-12" db="EMBL/GenBank/DDBJ databases">
        <authorList>
            <consortium name="Clinical and Environmental Microbiology Branch: Whole genome sequencing antimicrobial resistance pathogens in the healthcare setting"/>
        </authorList>
    </citation>
    <scope>NUCLEOTIDE SEQUENCE</scope>
    <source>
        <strain evidence="2">2018HL-00813</strain>
    </source>
</reference>
<feature type="coiled-coil region" evidence="1">
    <location>
        <begin position="27"/>
        <end position="91"/>
    </location>
</feature>
<keyword evidence="1" id="KW-0175">Coiled coil</keyword>
<protein>
    <submittedName>
        <fullName evidence="2">Uncharacterized protein</fullName>
    </submittedName>
</protein>
<comment type="caution">
    <text evidence="2">The sequence shown here is derived from an EMBL/GenBank/DDBJ whole genome shotgun (WGS) entry which is preliminary data.</text>
</comment>
<name>A0A9P2LE21_ACIBA</name>
<proteinExistence type="predicted"/>
<feature type="non-terminal residue" evidence="2">
    <location>
        <position position="1"/>
    </location>
</feature>
<sequence>KYMFKRILFEIYEQERNIFIDNHKFYYKQAQKRLLSQFNNLEEEINEIAEQQLKDLEEFFDPDYHDPDDFLERAYENANEQLILLNEMRDQTLLSVLAGMYHQWDKALREWMAKETRHWGGKNVVYKIWKIDIGKIFDLFEVMGWKIRQENFFEKLDACRLIVNIYKHGNGDSLNELRKNYPFYFYDYEENRFEIDGWFDHTCISLTNENLKEFYESILEFWQNIPNSFFVSDEFILPKWLKDALIVDSTADKIK</sequence>
<organism evidence="2">
    <name type="scientific">Acinetobacter baumannii</name>
    <dbReference type="NCBI Taxonomy" id="470"/>
    <lineage>
        <taxon>Bacteria</taxon>
        <taxon>Pseudomonadati</taxon>
        <taxon>Pseudomonadota</taxon>
        <taxon>Gammaproteobacteria</taxon>
        <taxon>Moraxellales</taxon>
        <taxon>Moraxellaceae</taxon>
        <taxon>Acinetobacter</taxon>
        <taxon>Acinetobacter calcoaceticus/baumannii complex</taxon>
    </lineage>
</organism>
<evidence type="ECO:0000256" key="1">
    <source>
        <dbReference type="SAM" id="Coils"/>
    </source>
</evidence>